<reference evidence="9" key="1">
    <citation type="submission" date="2021-03" db="EMBL/GenBank/DDBJ databases">
        <title>Proteiniclasticum marinus sp. nov., isolated from tidal flat sediment.</title>
        <authorList>
            <person name="Namirimu T."/>
            <person name="Yang J.-A."/>
            <person name="Yang S.-H."/>
            <person name="Kim Y.-J."/>
            <person name="Kwon K.K."/>
        </authorList>
    </citation>
    <scope>NUCLEOTIDE SEQUENCE</scope>
    <source>
        <strain evidence="9">SCR006</strain>
    </source>
</reference>
<evidence type="ECO:0000256" key="6">
    <source>
        <dbReference type="SAM" id="MobiDB-lite"/>
    </source>
</evidence>
<comment type="similarity">
    <text evidence="5">Belongs to the bacterial ribosomal protein bL25 family. CTC subfamily.</text>
</comment>
<evidence type="ECO:0000256" key="4">
    <source>
        <dbReference type="ARBA" id="ARBA00023274"/>
    </source>
</evidence>
<evidence type="ECO:0000313" key="9">
    <source>
        <dbReference type="EMBL" id="MBO1264936.1"/>
    </source>
</evidence>
<keyword evidence="2 5" id="KW-0694">RNA-binding</keyword>
<comment type="function">
    <text evidence="5">This is one of the proteins that binds to the 5S RNA in the ribosome where it forms part of the central protuberance.</text>
</comment>
<dbReference type="InterPro" id="IPR020057">
    <property type="entry name" value="Ribosomal_bL25_b-dom"/>
</dbReference>
<evidence type="ECO:0000313" key="10">
    <source>
        <dbReference type="Proteomes" id="UP000664218"/>
    </source>
</evidence>
<dbReference type="RefSeq" id="WP_207599460.1">
    <property type="nucleotide sequence ID" value="NZ_JAFNJU010000005.1"/>
</dbReference>
<dbReference type="InterPro" id="IPR011035">
    <property type="entry name" value="Ribosomal_bL25/Gln-tRNA_synth"/>
</dbReference>
<keyword evidence="10" id="KW-1185">Reference proteome</keyword>
<feature type="domain" description="Large ribosomal subunit protein bL25 L25" evidence="7">
    <location>
        <begin position="11"/>
        <end position="91"/>
    </location>
</feature>
<dbReference type="HAMAP" id="MF_01334">
    <property type="entry name" value="Ribosomal_bL25_CTC"/>
    <property type="match status" value="1"/>
</dbReference>
<keyword evidence="4 5" id="KW-0687">Ribonucleoprotein</keyword>
<dbReference type="GO" id="GO:0008097">
    <property type="term" value="F:5S rRNA binding"/>
    <property type="evidence" value="ECO:0007669"/>
    <property type="project" value="InterPro"/>
</dbReference>
<dbReference type="Pfam" id="PF14693">
    <property type="entry name" value="Ribosomal_TL5_C"/>
    <property type="match status" value="1"/>
</dbReference>
<dbReference type="SUPFAM" id="SSF50715">
    <property type="entry name" value="Ribosomal protein L25-like"/>
    <property type="match status" value="1"/>
</dbReference>
<dbReference type="GO" id="GO:0003735">
    <property type="term" value="F:structural constituent of ribosome"/>
    <property type="evidence" value="ECO:0007669"/>
    <property type="project" value="InterPro"/>
</dbReference>
<evidence type="ECO:0000259" key="7">
    <source>
        <dbReference type="Pfam" id="PF01386"/>
    </source>
</evidence>
<name>A0A939H879_9CLOT</name>
<comment type="subunit">
    <text evidence="5">Part of the 50S ribosomal subunit; part of the 5S rRNA/L5/L18/L25 subcomplex. Contacts the 5S rRNA. Binds to the 5S rRNA independently of L5 and L18.</text>
</comment>
<evidence type="ECO:0000256" key="1">
    <source>
        <dbReference type="ARBA" id="ARBA00022730"/>
    </source>
</evidence>
<dbReference type="PANTHER" id="PTHR33284:SF1">
    <property type="entry name" value="RIBOSOMAL PROTEIN L25_GLN-TRNA SYNTHETASE, ANTI-CODON-BINDING DOMAIN-CONTAINING PROTEIN"/>
    <property type="match status" value="1"/>
</dbReference>
<evidence type="ECO:0000256" key="5">
    <source>
        <dbReference type="HAMAP-Rule" id="MF_01334"/>
    </source>
</evidence>
<sequence length="207" mass="23544">MSNTVYQIARRREGVKARKLRREGFVPAVIYGKEHRDSVPVELTLQEANRLLKENTQSSIIKLDGLDKTTSVIVKEVQRNGATFLPEHIDFQSISLREIIHVSIPLHILGEDQLQRDHLLFQPNITEIELKGPAEDIPERLEFDVSELKFEDKVFLNEIKVPEGIEVLGEDDDLIGIVLSAQLSEEEPEETEVDEDAAEVPLVDEEE</sequence>
<dbReference type="GO" id="GO:0006412">
    <property type="term" value="P:translation"/>
    <property type="evidence" value="ECO:0007669"/>
    <property type="project" value="UniProtKB-UniRule"/>
</dbReference>
<dbReference type="Gene3D" id="2.40.240.10">
    <property type="entry name" value="Ribosomal Protein L25, Chain P"/>
    <property type="match status" value="1"/>
</dbReference>
<evidence type="ECO:0000256" key="3">
    <source>
        <dbReference type="ARBA" id="ARBA00022980"/>
    </source>
</evidence>
<dbReference type="Pfam" id="PF01386">
    <property type="entry name" value="Ribosomal_L25p"/>
    <property type="match status" value="1"/>
</dbReference>
<dbReference type="AlphaFoldDB" id="A0A939H879"/>
<dbReference type="CDD" id="cd00495">
    <property type="entry name" value="Ribosomal_L25_TL5_CTC"/>
    <property type="match status" value="1"/>
</dbReference>
<comment type="caution">
    <text evidence="9">The sequence shown here is derived from an EMBL/GenBank/DDBJ whole genome shotgun (WGS) entry which is preliminary data.</text>
</comment>
<feature type="region of interest" description="Disordered" evidence="6">
    <location>
        <begin position="184"/>
        <end position="207"/>
    </location>
</feature>
<evidence type="ECO:0000259" key="8">
    <source>
        <dbReference type="Pfam" id="PF14693"/>
    </source>
</evidence>
<evidence type="ECO:0000256" key="2">
    <source>
        <dbReference type="ARBA" id="ARBA00022884"/>
    </source>
</evidence>
<proteinExistence type="inferred from homology"/>
<dbReference type="InterPro" id="IPR029751">
    <property type="entry name" value="Ribosomal_L25_dom"/>
</dbReference>
<dbReference type="GO" id="GO:0022625">
    <property type="term" value="C:cytosolic large ribosomal subunit"/>
    <property type="evidence" value="ECO:0007669"/>
    <property type="project" value="TreeGrafter"/>
</dbReference>
<accession>A0A939H879</accession>
<dbReference type="EMBL" id="JAFNJU010000005">
    <property type="protein sequence ID" value="MBO1264936.1"/>
    <property type="molecule type" value="Genomic_DNA"/>
</dbReference>
<dbReference type="Proteomes" id="UP000664218">
    <property type="component" value="Unassembled WGS sequence"/>
</dbReference>
<keyword evidence="1 5" id="KW-0699">rRNA-binding</keyword>
<protein>
    <recommendedName>
        <fullName evidence="5">Large ribosomal subunit protein bL25</fullName>
    </recommendedName>
    <alternativeName>
        <fullName evidence="5">General stress protein CTC</fullName>
    </alternativeName>
</protein>
<gene>
    <name evidence="5" type="primary">rplY</name>
    <name evidence="5" type="synonym">ctc</name>
    <name evidence="9" type="ORF">J3A84_07835</name>
</gene>
<feature type="domain" description="Large ribosomal subunit protein bL25 beta" evidence="8">
    <location>
        <begin position="100"/>
        <end position="178"/>
    </location>
</feature>
<dbReference type="PANTHER" id="PTHR33284">
    <property type="entry name" value="RIBOSOMAL PROTEIN L25/GLN-TRNA SYNTHETASE, ANTI-CODON-BINDING DOMAIN-CONTAINING PROTEIN"/>
    <property type="match status" value="1"/>
</dbReference>
<organism evidence="9 10">
    <name type="scientific">Proteiniclasticum aestuarii</name>
    <dbReference type="NCBI Taxonomy" id="2817862"/>
    <lineage>
        <taxon>Bacteria</taxon>
        <taxon>Bacillati</taxon>
        <taxon>Bacillota</taxon>
        <taxon>Clostridia</taxon>
        <taxon>Eubacteriales</taxon>
        <taxon>Clostridiaceae</taxon>
        <taxon>Proteiniclasticum</taxon>
    </lineage>
</organism>
<keyword evidence="3 5" id="KW-0689">Ribosomal protein</keyword>
<dbReference type="NCBIfam" id="TIGR00731">
    <property type="entry name" value="bL25_bact_ctc"/>
    <property type="match status" value="1"/>
</dbReference>
<dbReference type="InterPro" id="IPR020056">
    <property type="entry name" value="Rbsml_bL25/Gln-tRNA_synth_N"/>
</dbReference>
<dbReference type="InterPro" id="IPR020930">
    <property type="entry name" value="Ribosomal_uL5_bac-type"/>
</dbReference>
<dbReference type="InterPro" id="IPR037121">
    <property type="entry name" value="Ribosomal_bL25_C"/>
</dbReference>
<dbReference type="Gene3D" id="2.170.120.20">
    <property type="entry name" value="Ribosomal protein L25, beta domain"/>
    <property type="match status" value="1"/>
</dbReference>
<dbReference type="InterPro" id="IPR001021">
    <property type="entry name" value="Ribosomal_bL25_long"/>
</dbReference>